<evidence type="ECO:0000256" key="2">
    <source>
        <dbReference type="ARBA" id="ARBA00034247"/>
    </source>
</evidence>
<evidence type="ECO:0000313" key="6">
    <source>
        <dbReference type="Proteomes" id="UP000554286"/>
    </source>
</evidence>
<feature type="domain" description="GGDEF" evidence="4">
    <location>
        <begin position="138"/>
        <end position="271"/>
    </location>
</feature>
<feature type="coiled-coil region" evidence="3">
    <location>
        <begin position="62"/>
        <end position="100"/>
    </location>
</feature>
<organism evidence="5 6">
    <name type="scientific">Roseospira visakhapatnamensis</name>
    <dbReference type="NCBI Taxonomy" id="390880"/>
    <lineage>
        <taxon>Bacteria</taxon>
        <taxon>Pseudomonadati</taxon>
        <taxon>Pseudomonadota</taxon>
        <taxon>Alphaproteobacteria</taxon>
        <taxon>Rhodospirillales</taxon>
        <taxon>Rhodospirillaceae</taxon>
        <taxon>Roseospira</taxon>
    </lineage>
</organism>
<comment type="catalytic activity">
    <reaction evidence="2">
        <text>2 GTP = 3',3'-c-di-GMP + 2 diphosphate</text>
        <dbReference type="Rhea" id="RHEA:24898"/>
        <dbReference type="ChEBI" id="CHEBI:33019"/>
        <dbReference type="ChEBI" id="CHEBI:37565"/>
        <dbReference type="ChEBI" id="CHEBI:58805"/>
        <dbReference type="EC" id="2.7.7.65"/>
    </reaction>
</comment>
<dbReference type="SUPFAM" id="SSF55073">
    <property type="entry name" value="Nucleotide cyclase"/>
    <property type="match status" value="1"/>
</dbReference>
<dbReference type="FunFam" id="3.30.70.270:FF:000001">
    <property type="entry name" value="Diguanylate cyclase domain protein"/>
    <property type="match status" value="1"/>
</dbReference>
<dbReference type="InterPro" id="IPR050469">
    <property type="entry name" value="Diguanylate_Cyclase"/>
</dbReference>
<dbReference type="NCBIfam" id="TIGR00254">
    <property type="entry name" value="GGDEF"/>
    <property type="match status" value="1"/>
</dbReference>
<evidence type="ECO:0000259" key="4">
    <source>
        <dbReference type="PROSITE" id="PS50887"/>
    </source>
</evidence>
<dbReference type="CDD" id="cd01949">
    <property type="entry name" value="GGDEF"/>
    <property type="match status" value="1"/>
</dbReference>
<dbReference type="AlphaFoldDB" id="A0A7W6W8X6"/>
<dbReference type="InterPro" id="IPR043128">
    <property type="entry name" value="Rev_trsase/Diguanyl_cyclase"/>
</dbReference>
<dbReference type="Proteomes" id="UP000554286">
    <property type="component" value="Unassembled WGS sequence"/>
</dbReference>
<evidence type="ECO:0000313" key="5">
    <source>
        <dbReference type="EMBL" id="MBB4265490.1"/>
    </source>
</evidence>
<dbReference type="InterPro" id="IPR000160">
    <property type="entry name" value="GGDEF_dom"/>
</dbReference>
<keyword evidence="3" id="KW-0175">Coiled coil</keyword>
<dbReference type="PANTHER" id="PTHR45138:SF9">
    <property type="entry name" value="DIGUANYLATE CYCLASE DGCM-RELATED"/>
    <property type="match status" value="1"/>
</dbReference>
<evidence type="ECO:0000256" key="1">
    <source>
        <dbReference type="ARBA" id="ARBA00012528"/>
    </source>
</evidence>
<dbReference type="Pfam" id="PF00990">
    <property type="entry name" value="GGDEF"/>
    <property type="match status" value="1"/>
</dbReference>
<dbReference type="PROSITE" id="PS50887">
    <property type="entry name" value="GGDEF"/>
    <property type="match status" value="1"/>
</dbReference>
<name>A0A7W6W8X6_9PROT</name>
<dbReference type="PANTHER" id="PTHR45138">
    <property type="entry name" value="REGULATORY COMPONENTS OF SENSORY TRANSDUCTION SYSTEM"/>
    <property type="match status" value="1"/>
</dbReference>
<dbReference type="Gene3D" id="3.30.70.270">
    <property type="match status" value="1"/>
</dbReference>
<proteinExistence type="predicted"/>
<protein>
    <recommendedName>
        <fullName evidence="1">diguanylate cyclase</fullName>
        <ecNumber evidence="1">2.7.7.65</ecNumber>
    </recommendedName>
</protein>
<dbReference type="RefSeq" id="WP_343058543.1">
    <property type="nucleotide sequence ID" value="NZ_JACIGK010000006.1"/>
</dbReference>
<reference evidence="5 6" key="1">
    <citation type="submission" date="2020-08" db="EMBL/GenBank/DDBJ databases">
        <title>Genome sequencing of Purple Non-Sulfur Bacteria from various extreme environments.</title>
        <authorList>
            <person name="Mayer M."/>
        </authorList>
    </citation>
    <scope>NUCLEOTIDE SEQUENCE [LARGE SCALE GENOMIC DNA]</scope>
    <source>
        <strain evidence="5 6">JA131</strain>
    </source>
</reference>
<accession>A0A7W6W8X6</accession>
<keyword evidence="6" id="KW-1185">Reference proteome</keyword>
<sequence length="277" mass="30819">MSTPATHETGSGDYTLFDVEERVLRDAEEMVRKLDEVARGVRDLAEAYRRSYREQSRLVRLSDRMQEELQEANQGLTAQADELRDLNSVLRTEIEERERLAMELQRLATIDELTGLFGRRHFMHLAERELARRHRTRGPVTAVMLDLDRFKHINDSHGHAVGDTVLRAMGEVLRGALRTLDLAGRLGGEEFAVLLPDTPLTCGQHIAERLREATAVCAVGLPDGGTVTFTASFGVAEHEPDESLDSLLHRADNALYEAKRTGRNRVVTAAPVTGGAA</sequence>
<dbReference type="GO" id="GO:0052621">
    <property type="term" value="F:diguanylate cyclase activity"/>
    <property type="evidence" value="ECO:0007669"/>
    <property type="project" value="UniProtKB-EC"/>
</dbReference>
<dbReference type="EC" id="2.7.7.65" evidence="1"/>
<evidence type="ECO:0000256" key="3">
    <source>
        <dbReference type="SAM" id="Coils"/>
    </source>
</evidence>
<gene>
    <name evidence="5" type="ORF">GGD89_001109</name>
</gene>
<dbReference type="InterPro" id="IPR029787">
    <property type="entry name" value="Nucleotide_cyclase"/>
</dbReference>
<comment type="caution">
    <text evidence="5">The sequence shown here is derived from an EMBL/GenBank/DDBJ whole genome shotgun (WGS) entry which is preliminary data.</text>
</comment>
<dbReference type="SMART" id="SM00267">
    <property type="entry name" value="GGDEF"/>
    <property type="match status" value="1"/>
</dbReference>
<dbReference type="EMBL" id="JACIGK010000006">
    <property type="protein sequence ID" value="MBB4265490.1"/>
    <property type="molecule type" value="Genomic_DNA"/>
</dbReference>